<dbReference type="InterPro" id="IPR025254">
    <property type="entry name" value="CCDC113/CCDC96_CC"/>
</dbReference>
<proteinExistence type="predicted"/>
<feature type="domain" description="CCDC113/CCDC96 coiled-coil" evidence="6">
    <location>
        <begin position="370"/>
        <end position="541"/>
    </location>
</feature>
<accession>A0A7F5RJV4</accession>
<dbReference type="Proteomes" id="UP000192223">
    <property type="component" value="Unplaced"/>
</dbReference>
<feature type="region of interest" description="Disordered" evidence="5">
    <location>
        <begin position="81"/>
        <end position="157"/>
    </location>
</feature>
<organism evidence="7 8">
    <name type="scientific">Agrilus planipennis</name>
    <name type="common">Emerald ash borer</name>
    <name type="synonym">Agrilus marcopoli</name>
    <dbReference type="NCBI Taxonomy" id="224129"/>
    <lineage>
        <taxon>Eukaryota</taxon>
        <taxon>Metazoa</taxon>
        <taxon>Ecdysozoa</taxon>
        <taxon>Arthropoda</taxon>
        <taxon>Hexapoda</taxon>
        <taxon>Insecta</taxon>
        <taxon>Pterygota</taxon>
        <taxon>Neoptera</taxon>
        <taxon>Endopterygota</taxon>
        <taxon>Coleoptera</taxon>
        <taxon>Polyphaga</taxon>
        <taxon>Elateriformia</taxon>
        <taxon>Buprestoidea</taxon>
        <taxon>Buprestidae</taxon>
        <taxon>Agrilinae</taxon>
        <taxon>Agrilus</taxon>
    </lineage>
</organism>
<dbReference type="AlphaFoldDB" id="A0A7F5RJV4"/>
<feature type="compositionally biased region" description="Acidic residues" evidence="5">
    <location>
        <begin position="23"/>
        <end position="60"/>
    </location>
</feature>
<feature type="region of interest" description="Disordered" evidence="5">
    <location>
        <begin position="1"/>
        <end position="66"/>
    </location>
</feature>
<evidence type="ECO:0000256" key="2">
    <source>
        <dbReference type="ARBA" id="ARBA00023054"/>
    </source>
</evidence>
<keyword evidence="2 4" id="KW-0175">Coiled coil</keyword>
<comment type="subcellular location">
    <subcellularLocation>
        <location evidence="1">Cell projection</location>
        <location evidence="1">Cilium</location>
    </subcellularLocation>
</comment>
<dbReference type="InterPro" id="IPR051885">
    <property type="entry name" value="CC_CF"/>
</dbReference>
<dbReference type="OrthoDB" id="10254794at2759"/>
<dbReference type="GeneID" id="108740026"/>
<dbReference type="KEGG" id="apln:108740026"/>
<feature type="coiled-coil region" evidence="4">
    <location>
        <begin position="445"/>
        <end position="472"/>
    </location>
</feature>
<dbReference type="GO" id="GO:0036064">
    <property type="term" value="C:ciliary basal body"/>
    <property type="evidence" value="ECO:0007669"/>
    <property type="project" value="TreeGrafter"/>
</dbReference>
<feature type="coiled-coil region" evidence="4">
    <location>
        <begin position="513"/>
        <end position="547"/>
    </location>
</feature>
<evidence type="ECO:0000313" key="8">
    <source>
        <dbReference type="RefSeq" id="XP_025836282.1"/>
    </source>
</evidence>
<reference evidence="8" key="1">
    <citation type="submission" date="2025-08" db="UniProtKB">
        <authorList>
            <consortium name="RefSeq"/>
        </authorList>
    </citation>
    <scope>IDENTIFICATION</scope>
    <source>
        <tissue evidence="8">Entire body</tissue>
    </source>
</reference>
<evidence type="ECO:0000259" key="6">
    <source>
        <dbReference type="Pfam" id="PF13870"/>
    </source>
</evidence>
<feature type="compositionally biased region" description="Acidic residues" evidence="5">
    <location>
        <begin position="121"/>
        <end position="135"/>
    </location>
</feature>
<keyword evidence="7" id="KW-1185">Reference proteome</keyword>
<keyword evidence="3" id="KW-0966">Cell projection</keyword>
<dbReference type="GO" id="GO:0005930">
    <property type="term" value="C:axoneme"/>
    <property type="evidence" value="ECO:0007669"/>
    <property type="project" value="TreeGrafter"/>
</dbReference>
<evidence type="ECO:0000256" key="1">
    <source>
        <dbReference type="ARBA" id="ARBA00004138"/>
    </source>
</evidence>
<evidence type="ECO:0000256" key="5">
    <source>
        <dbReference type="SAM" id="MobiDB-lite"/>
    </source>
</evidence>
<feature type="region of interest" description="Disordered" evidence="5">
    <location>
        <begin position="214"/>
        <end position="233"/>
    </location>
</feature>
<dbReference type="RefSeq" id="XP_025836282.1">
    <property type="nucleotide sequence ID" value="XM_025980497.1"/>
</dbReference>
<evidence type="ECO:0000313" key="7">
    <source>
        <dbReference type="Proteomes" id="UP000192223"/>
    </source>
</evidence>
<dbReference type="PANTHER" id="PTHR15654:SF1">
    <property type="entry name" value="COILED-COIL DOMAIN-CONTAINING PROTEIN 96"/>
    <property type="match status" value="1"/>
</dbReference>
<dbReference type="PANTHER" id="PTHR15654">
    <property type="entry name" value="COILED-COIL DOMAIN-CONTAINING PROTEIN 113-RELATED"/>
    <property type="match status" value="1"/>
</dbReference>
<evidence type="ECO:0000256" key="3">
    <source>
        <dbReference type="ARBA" id="ARBA00023273"/>
    </source>
</evidence>
<gene>
    <name evidence="8" type="primary">LOC108740026</name>
</gene>
<protein>
    <submittedName>
        <fullName evidence="8">Coiled-coil domain-containing protein 96-like</fullName>
    </submittedName>
</protein>
<feature type="compositionally biased region" description="Basic and acidic residues" evidence="5">
    <location>
        <begin position="136"/>
        <end position="146"/>
    </location>
</feature>
<evidence type="ECO:0000256" key="4">
    <source>
        <dbReference type="SAM" id="Coils"/>
    </source>
</evidence>
<dbReference type="GO" id="GO:0060271">
    <property type="term" value="P:cilium assembly"/>
    <property type="evidence" value="ECO:0007669"/>
    <property type="project" value="TreeGrafter"/>
</dbReference>
<dbReference type="InParanoid" id="A0A7F5RJV4"/>
<feature type="compositionally biased region" description="Acidic residues" evidence="5">
    <location>
        <begin position="85"/>
        <end position="113"/>
    </location>
</feature>
<sequence>MSDIVLTLDDDQPSAERPAIQEAEQENKDEEEGEEDEEHEEQEREEEEENEEEEEEGEEEEIKKRKHVPVMRRIRRRRIIRYIEEGSEEEEEEEEEEEWEEYEEEEEEEEEEEKEKREKGEEEESSEESEEEEAEKQDRRRVVFERKKQKTRSPSFFARRQSRRFSFKFQPSDDTGVTGDFDVSKVSAPLIPPAREVVEKKAEAKKKRVVEEIESEEEEQAMEEEEEEEEEIFDREGYIEEARKLQNEYTIVKKKNKFLQKRMAEHYRKKKMDYVLKETDNQVENERRYLKKLDSLAYFKSFEEYSRNAINIEIGSLTSELEENVEEMNKSFNQLQETEKITGSGLITLRTGKEIPQKVVEKYLLRQYKKWKEVADRRLAYIKAREAVKHKHQTLEDMDRIGEGLHLIDFEQLKIENQMHIDKIEERDDELGNLRKKGTKALQCLAHMREKLAELQIELDDKNLLLGELQMEFIEERERLNYFKVERDRIRKKTNQLLENSGLLLKSKLLCDMERTMKENEEMKLKVEEVKNENAKIKEHIEAVKKNMTKIHRFKLHAEESNTLEEKKEKPSIEKEKGKKIYKGRPTLFYPTLPNRLNSI</sequence>
<name>A0A7F5RJV4_AGRPL</name>
<dbReference type="Pfam" id="PF13870">
    <property type="entry name" value="CCDC113_CCDC96_CC"/>
    <property type="match status" value="1"/>
</dbReference>